<dbReference type="Proteomes" id="UP000238523">
    <property type="component" value="Plasmid pRLN3"/>
</dbReference>
<dbReference type="AlphaFoldDB" id="A0A2K9ZFX4"/>
<proteinExistence type="predicted"/>
<protein>
    <submittedName>
        <fullName evidence="1">Uncharacterized protein</fullName>
    </submittedName>
</protein>
<organism evidence="1 2">
    <name type="scientific">Rhizobium leguminosarum</name>
    <dbReference type="NCBI Taxonomy" id="384"/>
    <lineage>
        <taxon>Bacteria</taxon>
        <taxon>Pseudomonadati</taxon>
        <taxon>Pseudomonadota</taxon>
        <taxon>Alphaproteobacteria</taxon>
        <taxon>Hyphomicrobiales</taxon>
        <taxon>Rhizobiaceae</taxon>
        <taxon>Rhizobium/Agrobacterium group</taxon>
        <taxon>Rhizobium</taxon>
    </lineage>
</organism>
<geneLocation type="plasmid" evidence="2">
    <name>prln3</name>
</geneLocation>
<accession>A0A2K9ZFX4</accession>
<evidence type="ECO:0000313" key="2">
    <source>
        <dbReference type="Proteomes" id="UP000238523"/>
    </source>
</evidence>
<reference evidence="1 2" key="1">
    <citation type="submission" date="2017-11" db="EMBL/GenBank/DDBJ databases">
        <title>Complete genome of Rhizobium leguminosarum Norway, an ineffective micro-symbiont.</title>
        <authorList>
            <person name="Hoffrichter A."/>
            <person name="Liang J."/>
            <person name="Brachmann A."/>
            <person name="Marin M."/>
        </authorList>
    </citation>
    <scope>NUCLEOTIDE SEQUENCE [LARGE SCALE GENOMIC DNA]</scope>
    <source>
        <strain evidence="1 2">Norway</strain>
        <plasmid evidence="2">Plasmid prln3</plasmid>
    </source>
</reference>
<gene>
    <name evidence="1" type="ORF">CUJ84_pRLN3000005</name>
</gene>
<keyword evidence="1" id="KW-0614">Plasmid</keyword>
<dbReference type="EMBL" id="CP025015">
    <property type="protein sequence ID" value="AUW47147.1"/>
    <property type="molecule type" value="Genomic_DNA"/>
</dbReference>
<sequence length="62" mass="6562">MRSADAGAGKGRSTRLADADIIRQGKFSLGPMGKLNEVACLVRAVALLAFETVLKMRKSNAV</sequence>
<name>A0A2K9ZFX4_RHILE</name>
<evidence type="ECO:0000313" key="1">
    <source>
        <dbReference type="EMBL" id="AUW47147.1"/>
    </source>
</evidence>